<dbReference type="GO" id="GO:0016874">
    <property type="term" value="F:ligase activity"/>
    <property type="evidence" value="ECO:0007669"/>
    <property type="project" value="UniProtKB-KW"/>
</dbReference>
<dbReference type="Gene3D" id="3.30.2410.10">
    <property type="entry name" value="Hect, E3 ligase catalytic domain"/>
    <property type="match status" value="1"/>
</dbReference>
<dbReference type="PROSITE" id="PS50096">
    <property type="entry name" value="IQ"/>
    <property type="match status" value="1"/>
</dbReference>
<dbReference type="GO" id="GO:0061630">
    <property type="term" value="F:ubiquitin protein ligase activity"/>
    <property type="evidence" value="ECO:0007669"/>
    <property type="project" value="UniProtKB-EC"/>
</dbReference>
<dbReference type="EC" id="2.3.2.26" evidence="2"/>
<name>A0AAV8C7N0_9POAL</name>
<feature type="compositionally biased region" description="Basic and acidic residues" evidence="8">
    <location>
        <begin position="8"/>
        <end position="22"/>
    </location>
</feature>
<proteinExistence type="inferred from homology"/>
<comment type="caution">
    <text evidence="10">The sequence shown here is derived from an EMBL/GenBank/DDBJ whole genome shotgun (WGS) entry which is preliminary data.</text>
</comment>
<dbReference type="InterPro" id="IPR035983">
    <property type="entry name" value="Hect_E3_ubiquitin_ligase"/>
</dbReference>
<protein>
    <recommendedName>
        <fullName evidence="2">HECT-type E3 ubiquitin transferase</fullName>
        <ecNumber evidence="2">2.3.2.26</ecNumber>
    </recommendedName>
</protein>
<dbReference type="SMART" id="SM00119">
    <property type="entry name" value="HECTc"/>
    <property type="match status" value="1"/>
</dbReference>
<dbReference type="GO" id="GO:0006511">
    <property type="term" value="P:ubiquitin-dependent protein catabolic process"/>
    <property type="evidence" value="ECO:0007669"/>
    <property type="project" value="TreeGrafter"/>
</dbReference>
<comment type="function">
    <text evidence="5">Probable E3 ubiquitin-protein ligase which mediates ubiquitination and subsequent proteasomal degradation of target proteins.</text>
</comment>
<dbReference type="PANTHER" id="PTHR45700:SF6">
    <property type="entry name" value="E3 UBIQUITIN-PROTEIN LIGASE UPL6"/>
    <property type="match status" value="1"/>
</dbReference>
<evidence type="ECO:0000259" key="9">
    <source>
        <dbReference type="PROSITE" id="PS50237"/>
    </source>
</evidence>
<evidence type="ECO:0000256" key="8">
    <source>
        <dbReference type="SAM" id="MobiDB-lite"/>
    </source>
</evidence>
<evidence type="ECO:0000313" key="10">
    <source>
        <dbReference type="EMBL" id="KAJ4750083.1"/>
    </source>
</evidence>
<dbReference type="SUPFAM" id="SSF56204">
    <property type="entry name" value="Hect, E3 ligase catalytic domain"/>
    <property type="match status" value="1"/>
</dbReference>
<accession>A0AAV8C7N0</accession>
<dbReference type="CDD" id="cd00078">
    <property type="entry name" value="HECTc"/>
    <property type="match status" value="1"/>
</dbReference>
<dbReference type="AlphaFoldDB" id="A0AAV8C7N0"/>
<dbReference type="Gene3D" id="3.90.1750.10">
    <property type="entry name" value="Hect, E3 ligase catalytic domains"/>
    <property type="match status" value="1"/>
</dbReference>
<keyword evidence="3" id="KW-0808">Transferase</keyword>
<dbReference type="FunFam" id="3.30.2410.10:FF:000011">
    <property type="entry name" value="Putative Ubiquitin-protein ligase E3C"/>
    <property type="match status" value="1"/>
</dbReference>
<feature type="region of interest" description="Disordered" evidence="8">
    <location>
        <begin position="1"/>
        <end position="22"/>
    </location>
</feature>
<evidence type="ECO:0000256" key="1">
    <source>
        <dbReference type="ARBA" id="ARBA00000885"/>
    </source>
</evidence>
<evidence type="ECO:0000313" key="11">
    <source>
        <dbReference type="Proteomes" id="UP001140206"/>
    </source>
</evidence>
<dbReference type="PROSITE" id="PS50237">
    <property type="entry name" value="HECT"/>
    <property type="match status" value="1"/>
</dbReference>
<dbReference type="PANTHER" id="PTHR45700">
    <property type="entry name" value="UBIQUITIN-PROTEIN LIGASE E3C"/>
    <property type="match status" value="1"/>
</dbReference>
<dbReference type="EMBL" id="JAMFTS010000005">
    <property type="protein sequence ID" value="KAJ4750083.1"/>
    <property type="molecule type" value="Genomic_DNA"/>
</dbReference>
<dbReference type="Proteomes" id="UP001140206">
    <property type="component" value="Chromosome 5"/>
</dbReference>
<organism evidence="10 11">
    <name type="scientific">Rhynchospora pubera</name>
    <dbReference type="NCBI Taxonomy" id="906938"/>
    <lineage>
        <taxon>Eukaryota</taxon>
        <taxon>Viridiplantae</taxon>
        <taxon>Streptophyta</taxon>
        <taxon>Embryophyta</taxon>
        <taxon>Tracheophyta</taxon>
        <taxon>Spermatophyta</taxon>
        <taxon>Magnoliopsida</taxon>
        <taxon>Liliopsida</taxon>
        <taxon>Poales</taxon>
        <taxon>Cyperaceae</taxon>
        <taxon>Cyperoideae</taxon>
        <taxon>Rhynchosporeae</taxon>
        <taxon>Rhynchospora</taxon>
    </lineage>
</organism>
<dbReference type="InterPro" id="IPR000569">
    <property type="entry name" value="HECT_dom"/>
</dbReference>
<dbReference type="Pfam" id="PF00632">
    <property type="entry name" value="HECT"/>
    <property type="match status" value="1"/>
</dbReference>
<evidence type="ECO:0000256" key="4">
    <source>
        <dbReference type="ARBA" id="ARBA00022786"/>
    </source>
</evidence>
<evidence type="ECO:0000256" key="5">
    <source>
        <dbReference type="ARBA" id="ARBA00057703"/>
    </source>
</evidence>
<evidence type="ECO:0000256" key="2">
    <source>
        <dbReference type="ARBA" id="ARBA00012485"/>
    </source>
</evidence>
<evidence type="ECO:0000256" key="6">
    <source>
        <dbReference type="ARBA" id="ARBA00061247"/>
    </source>
</evidence>
<comment type="catalytic activity">
    <reaction evidence="1">
        <text>S-ubiquitinyl-[E2 ubiquitin-conjugating enzyme]-L-cysteine + [acceptor protein]-L-lysine = [E2 ubiquitin-conjugating enzyme]-L-cysteine + N(6)-ubiquitinyl-[acceptor protein]-L-lysine.</text>
        <dbReference type="EC" id="2.3.2.26"/>
    </reaction>
</comment>
<dbReference type="Gene3D" id="3.30.2160.10">
    <property type="entry name" value="Hect, E3 ligase catalytic domain"/>
    <property type="match status" value="1"/>
</dbReference>
<evidence type="ECO:0000256" key="3">
    <source>
        <dbReference type="ARBA" id="ARBA00022679"/>
    </source>
</evidence>
<dbReference type="FunFam" id="3.30.2160.10:FF:000002">
    <property type="entry name" value="Putative Ubiquitin-protein ligase E3C"/>
    <property type="match status" value="1"/>
</dbReference>
<gene>
    <name evidence="10" type="ORF">LUZ62_084488</name>
</gene>
<keyword evidence="11" id="KW-1185">Reference proteome</keyword>
<feature type="domain" description="HECT" evidence="9">
    <location>
        <begin position="694"/>
        <end position="1036"/>
    </location>
</feature>
<evidence type="ECO:0000256" key="7">
    <source>
        <dbReference type="PROSITE-ProRule" id="PRU00104"/>
    </source>
</evidence>
<sequence>MFFSGDPSTRKRVDLGGRSSKERDRQVLLEQTRLERKKRQNLRLQNSAATKIQKCFRGRKDTEKARLKVKEQFFVTYGAQCQRADRSCFGPESAFLRDLLFFVNVAKDEDVTVLLKVTDFILSYARNFGNISSLFSGSDYLLNRAIIEHRLKKLTFLCVQAVYQNSYVWLYRTRWKGQLLMQSNCSAMPAIVLLDTVRCLLNTDLPWVSEVMHYLHTKKVFCLLRGILLKGLEDLMQPASSAGANSSLEQVVTQISLQFTGDLCCCRVVDASTSFFSQILSIPFLWHHFPNLKEAFCTRGLGMHYINEMMCHFPGHTSVIADDLGTSYPGYACVLANLLEAASPLLSASKSSYEMALDMVNLLTLLLDMLPSFSLSAQQKSAEAAEEDDPMEEDVKEEKPCGLNLQRAISTSMDSRLFHYLVNTLLKGISSNNSESPPDDHELEIVGSTCAFLHVTFSTLPMERSMTGLAYRTEIVPALWSFIKRCHASNRWPVFAKLGFPSDAPGWLLPLTVFCPVYKHMLTIIDNEEFYEQEKPLSLKDIKSLILILKQALWNLLWVIPSSHSKAPETSLGFKKLSVEKIKTRAKIAIAELLAKLEDWNNRRQFTLSTDFHYHEAMNENFVSQAMLDNTRAHEILKLAPFLVPFNARVRIFQSHLDACKQRSGFHQPLTNHRLKIRRSRILDDAFSQLSAFTEEDLRNPIRVVYVNELGIEEAGIDGGGIFKDFMENIVQASFDVQYGLFKETSDHLLYPNPGSGLIHDQHLQYFHFLGSLLGKAMYEGILVDIPLATFFLSKLKQKYNYLNDLPSLDPELYRHLQFLKHYEGDVSELELYFVIVNNEYGEQTEEELLPGGRNMRVTNDNVITFIHLVSNHRLNYQIRNQSSYFLKGFQQLIQKDWIDMFNEHEIQLLISGSLESMDVDDLRDHATYSGGYGPDHEVIERFWEVLKSFSLENQKKFLKFVTGCSRGPLLGFKYLEPKFCIQRVGQGNANEEVLNRLPTSATCMNLLKLPPYTSKEQMRTKLMYAINAEAGFDLS</sequence>
<dbReference type="CDD" id="cd23767">
    <property type="entry name" value="IQCD"/>
    <property type="match status" value="1"/>
</dbReference>
<comment type="similarity">
    <text evidence="6">Belongs to the UPL family.</text>
</comment>
<keyword evidence="4 7" id="KW-0833">Ubl conjugation pathway</keyword>
<dbReference type="GO" id="GO:0000209">
    <property type="term" value="P:protein polyubiquitination"/>
    <property type="evidence" value="ECO:0007669"/>
    <property type="project" value="InterPro"/>
</dbReference>
<keyword evidence="10" id="KW-0436">Ligase</keyword>
<dbReference type="InterPro" id="IPR044611">
    <property type="entry name" value="E3A/B/C-like"/>
</dbReference>
<reference evidence="10" key="1">
    <citation type="submission" date="2022-08" db="EMBL/GenBank/DDBJ databases">
        <authorList>
            <person name="Marques A."/>
        </authorList>
    </citation>
    <scope>NUCLEOTIDE SEQUENCE</scope>
    <source>
        <strain evidence="10">RhyPub2mFocal</strain>
        <tissue evidence="10">Leaves</tissue>
    </source>
</reference>
<feature type="active site" description="Glycyl thioester intermediate" evidence="7">
    <location>
        <position position="1004"/>
    </location>
</feature>